<protein>
    <submittedName>
        <fullName evidence="3">CocE/NonD family hydrolase</fullName>
    </submittedName>
</protein>
<dbReference type="Gene3D" id="2.60.120.260">
    <property type="entry name" value="Galactose-binding domain-like"/>
    <property type="match status" value="1"/>
</dbReference>
<dbReference type="SUPFAM" id="SSF49785">
    <property type="entry name" value="Galactose-binding domain-like"/>
    <property type="match status" value="1"/>
</dbReference>
<evidence type="ECO:0000313" key="3">
    <source>
        <dbReference type="EMBL" id="QGQ98342.1"/>
    </source>
</evidence>
<evidence type="ECO:0000256" key="1">
    <source>
        <dbReference type="ARBA" id="ARBA00022801"/>
    </source>
</evidence>
<organism evidence="3 4">
    <name type="scientific">Paenibacillus psychroresistens</name>
    <dbReference type="NCBI Taxonomy" id="1778678"/>
    <lineage>
        <taxon>Bacteria</taxon>
        <taxon>Bacillati</taxon>
        <taxon>Bacillota</taxon>
        <taxon>Bacilli</taxon>
        <taxon>Bacillales</taxon>
        <taxon>Paenibacillaceae</taxon>
        <taxon>Paenibacillus</taxon>
    </lineage>
</organism>
<dbReference type="OrthoDB" id="319764at2"/>
<sequence length="564" mass="63531">MSAFSFANVIIERNISCTMRDGIKLYADIYRPNNERTIYPVLLMRQPYGKSIASTITYAHPTWYANHGYIVVIQDVRGRGESEGSFNPFFNEAEDGFDTVEWAAFLPSSNGKVGMYGFSYQGVTQWAAASEQPPHLLAIAPGMCSADLYHGMFYPHGRFALKEHLPWAFQLARDTARRVKDADAEEIGGRVRRGIPDDLLYHLPLNAKHPLITEYFPAYYDWIEHSEYDDYWEKLNWLPKLLEKPIPALHIGGWYDVFMMGTLQTYEAMSQINSEANKPQHLIVGPWEHIPWGRKAGGVDHGPQADGDIHHKQLLWFDTWLKTDTDSDLQTQPAVTYFEMGSNLWRESEKAISFFQNNNQTKNWYLSGSVKPANGSLGGGKLLETNELISDAPPDVFVYDSRMPMPIESYVPIDRSHVEERYEILVYSSEPSAAPLRLLGSPQLTVYYQTLEGPTDLVAILTILQPDGTSRFLTVGRTEICSEAGENNDWIKLTFSLRPIAIELAAGTAIRLELTGSAFPLFMRHPNGIKSALIHQVNSSELQIASVAISSSQQLNSFLVLPVI</sequence>
<dbReference type="Gene3D" id="1.10.3020.10">
    <property type="entry name" value="alpha-amino acid ester hydrolase ( Helical cap domain)"/>
    <property type="match status" value="1"/>
</dbReference>
<dbReference type="PANTHER" id="PTHR43056">
    <property type="entry name" value="PEPTIDASE S9 PROLYL OLIGOPEPTIDASE"/>
    <property type="match status" value="1"/>
</dbReference>
<dbReference type="InterPro" id="IPR050585">
    <property type="entry name" value="Xaa-Pro_dipeptidyl-ppase/CocE"/>
</dbReference>
<reference evidence="4" key="1">
    <citation type="submission" date="2018-11" db="EMBL/GenBank/DDBJ databases">
        <title>Complete genome sequence of Paenibacillus sp. ML311-T8.</title>
        <authorList>
            <person name="Nam Y.-D."/>
            <person name="Kang J."/>
            <person name="Chung W.-H."/>
            <person name="Park Y.S."/>
        </authorList>
    </citation>
    <scope>NUCLEOTIDE SEQUENCE [LARGE SCALE GENOMIC DNA]</scope>
    <source>
        <strain evidence="4">ML311-T8</strain>
    </source>
</reference>
<dbReference type="SMART" id="SM00939">
    <property type="entry name" value="PepX_C"/>
    <property type="match status" value="1"/>
</dbReference>
<dbReference type="InterPro" id="IPR029058">
    <property type="entry name" value="AB_hydrolase_fold"/>
</dbReference>
<dbReference type="InterPro" id="IPR005674">
    <property type="entry name" value="CocE/Ser_esterase"/>
</dbReference>
<evidence type="ECO:0000259" key="2">
    <source>
        <dbReference type="SMART" id="SM00939"/>
    </source>
</evidence>
<accession>A0A6B8RRK1</accession>
<dbReference type="InterPro" id="IPR000383">
    <property type="entry name" value="Xaa-Pro-like_dom"/>
</dbReference>
<dbReference type="InterPro" id="IPR008979">
    <property type="entry name" value="Galactose-bd-like_sf"/>
</dbReference>
<dbReference type="Proteomes" id="UP000426246">
    <property type="component" value="Chromosome"/>
</dbReference>
<evidence type="ECO:0000313" key="4">
    <source>
        <dbReference type="Proteomes" id="UP000426246"/>
    </source>
</evidence>
<gene>
    <name evidence="3" type="ORF">EHS13_27375</name>
</gene>
<dbReference type="RefSeq" id="WP_155703445.1">
    <property type="nucleotide sequence ID" value="NZ_CP034235.1"/>
</dbReference>
<dbReference type="PANTHER" id="PTHR43056:SF10">
    <property type="entry name" value="COCE_NOND FAMILY, PUTATIVE (AFU_ORTHOLOGUE AFUA_7G00600)-RELATED"/>
    <property type="match status" value="1"/>
</dbReference>
<keyword evidence="4" id="KW-1185">Reference proteome</keyword>
<dbReference type="SUPFAM" id="SSF53474">
    <property type="entry name" value="alpha/beta-Hydrolases"/>
    <property type="match status" value="1"/>
</dbReference>
<dbReference type="GO" id="GO:0008239">
    <property type="term" value="F:dipeptidyl-peptidase activity"/>
    <property type="evidence" value="ECO:0007669"/>
    <property type="project" value="InterPro"/>
</dbReference>
<dbReference type="Pfam" id="PF02129">
    <property type="entry name" value="Peptidase_S15"/>
    <property type="match status" value="1"/>
</dbReference>
<proteinExistence type="predicted"/>
<keyword evidence="1 3" id="KW-0378">Hydrolase</keyword>
<dbReference type="EMBL" id="CP034235">
    <property type="protein sequence ID" value="QGQ98342.1"/>
    <property type="molecule type" value="Genomic_DNA"/>
</dbReference>
<dbReference type="KEGG" id="ppsc:EHS13_27375"/>
<dbReference type="NCBIfam" id="TIGR00976">
    <property type="entry name" value="CocE_NonD"/>
    <property type="match status" value="1"/>
</dbReference>
<dbReference type="Gene3D" id="3.40.50.1820">
    <property type="entry name" value="alpha/beta hydrolase"/>
    <property type="match status" value="1"/>
</dbReference>
<dbReference type="AlphaFoldDB" id="A0A6B8RRK1"/>
<feature type="domain" description="Xaa-Pro dipeptidyl-peptidase C-terminal" evidence="2">
    <location>
        <begin position="314"/>
        <end position="560"/>
    </location>
</feature>
<dbReference type="Pfam" id="PF08530">
    <property type="entry name" value="PepX_C"/>
    <property type="match status" value="1"/>
</dbReference>
<name>A0A6B8RRK1_9BACL</name>
<dbReference type="InterPro" id="IPR013736">
    <property type="entry name" value="Xaa-Pro_dipept_C"/>
</dbReference>